<dbReference type="CDD" id="cd00761">
    <property type="entry name" value="Glyco_tranf_GTA_type"/>
    <property type="match status" value="1"/>
</dbReference>
<name>A0A494T939_SPHPE</name>
<dbReference type="SUPFAM" id="SSF53448">
    <property type="entry name" value="Nucleotide-diphospho-sugar transferases"/>
    <property type="match status" value="1"/>
</dbReference>
<proteinExistence type="predicted"/>
<dbReference type="KEGG" id="spha:D3Y57_07635"/>
<dbReference type="EMBL" id="CP032829">
    <property type="protein sequence ID" value="AYJ85869.1"/>
    <property type="molecule type" value="Genomic_DNA"/>
</dbReference>
<dbReference type="RefSeq" id="WP_121152494.1">
    <property type="nucleotide sequence ID" value="NZ_CP032829.1"/>
</dbReference>
<feature type="domain" description="Glycosyltransferase 2-like" evidence="1">
    <location>
        <begin position="12"/>
        <end position="121"/>
    </location>
</feature>
<keyword evidence="2" id="KW-0808">Transferase</keyword>
<dbReference type="Proteomes" id="UP000276254">
    <property type="component" value="Chromosome"/>
</dbReference>
<sequence>MSETQPARLSVSVVIPCHNYGRYLPDALASVLDQSRAVDQIVLVDDGSTDGSADIAREIAPDIIIFPQAQGGIARARNSGLAAATGDLIAFLDADDIWPVDSLASRIAPIEADPAVAGSFGLVEQFLCPMMDAEARERLHCPSGQVAARLMGALLVRRSVAEQIGAFDSSLAIGETMDWISRLTALGSRLTTVDTLVLRRRIHGSNTVLAQTDYADYFTVMRAAIRRRTAAGNPN</sequence>
<dbReference type="InterPro" id="IPR050834">
    <property type="entry name" value="Glycosyltransf_2"/>
</dbReference>
<organism evidence="2 3">
    <name type="scientific">Sphingomonas paeninsulae</name>
    <dbReference type="NCBI Taxonomy" id="2319844"/>
    <lineage>
        <taxon>Bacteria</taxon>
        <taxon>Pseudomonadati</taxon>
        <taxon>Pseudomonadota</taxon>
        <taxon>Alphaproteobacteria</taxon>
        <taxon>Sphingomonadales</taxon>
        <taxon>Sphingomonadaceae</taxon>
        <taxon>Sphingomonas</taxon>
    </lineage>
</organism>
<dbReference type="InterPro" id="IPR001173">
    <property type="entry name" value="Glyco_trans_2-like"/>
</dbReference>
<reference evidence="2 3" key="1">
    <citation type="submission" date="2018-09" db="EMBL/GenBank/DDBJ databases">
        <title>Sphingomonas peninsula sp. nov., isolated from fildes peninsula, Antarctic soil.</title>
        <authorList>
            <person name="Yingchao G."/>
        </authorList>
    </citation>
    <scope>NUCLEOTIDE SEQUENCE [LARGE SCALE GENOMIC DNA]</scope>
    <source>
        <strain evidence="2 3">YZ-8</strain>
    </source>
</reference>
<accession>A0A494T939</accession>
<keyword evidence="3" id="KW-1185">Reference proteome</keyword>
<evidence type="ECO:0000313" key="3">
    <source>
        <dbReference type="Proteomes" id="UP000276254"/>
    </source>
</evidence>
<dbReference type="PANTHER" id="PTHR43685">
    <property type="entry name" value="GLYCOSYLTRANSFERASE"/>
    <property type="match status" value="1"/>
</dbReference>
<dbReference type="GO" id="GO:0016740">
    <property type="term" value="F:transferase activity"/>
    <property type="evidence" value="ECO:0007669"/>
    <property type="project" value="UniProtKB-KW"/>
</dbReference>
<protein>
    <submittedName>
        <fullName evidence="2">Glycosyltransferase family 2 protein</fullName>
    </submittedName>
</protein>
<dbReference type="InterPro" id="IPR029044">
    <property type="entry name" value="Nucleotide-diphossugar_trans"/>
</dbReference>
<dbReference type="Pfam" id="PF00535">
    <property type="entry name" value="Glycos_transf_2"/>
    <property type="match status" value="1"/>
</dbReference>
<gene>
    <name evidence="2" type="ORF">D3Y57_07635</name>
</gene>
<evidence type="ECO:0000313" key="2">
    <source>
        <dbReference type="EMBL" id="AYJ85869.1"/>
    </source>
</evidence>
<dbReference type="PANTHER" id="PTHR43685:SF2">
    <property type="entry name" value="GLYCOSYLTRANSFERASE 2-LIKE DOMAIN-CONTAINING PROTEIN"/>
    <property type="match status" value="1"/>
</dbReference>
<dbReference type="OrthoDB" id="114108at2"/>
<evidence type="ECO:0000259" key="1">
    <source>
        <dbReference type="Pfam" id="PF00535"/>
    </source>
</evidence>
<dbReference type="AlphaFoldDB" id="A0A494T939"/>
<dbReference type="Gene3D" id="3.90.550.10">
    <property type="entry name" value="Spore Coat Polysaccharide Biosynthesis Protein SpsA, Chain A"/>
    <property type="match status" value="1"/>
</dbReference>